<dbReference type="EMBL" id="CP010836">
    <property type="protein sequence ID" value="AJP71333.1"/>
    <property type="molecule type" value="Genomic_DNA"/>
</dbReference>
<feature type="transmembrane region" description="Helical" evidence="1">
    <location>
        <begin position="222"/>
        <end position="244"/>
    </location>
</feature>
<dbReference type="OrthoDB" id="7605545at2"/>
<keyword evidence="1" id="KW-1133">Transmembrane helix</keyword>
<evidence type="ECO:0000313" key="3">
    <source>
        <dbReference type="Proteomes" id="UP000032300"/>
    </source>
</evidence>
<sequence>MTGDEYLNLDLSKEGKIAADLFGKIAGEAMHEEDIVLTGDGDPGSWSENLTPEMNSWMAFNVVPARQKMLGEIEQQARKFRLGDRGGDITGIVYSIEQDRLERKLNWDISKLYTDFKQQYGSDLSSKRQLRSEYSKMKAEIGRDAINRSFFIKSAPPALAGIIEGIFNYSNLIEVLPSGLISLGVTLVIVLVVAFGVHFLGKGLAERGYWMEAGRQERQKNIMITAGGFIALFIILAIVFAIRYIGLQEDVQRAELIGKDAPNIFLIVIQLVGFNLAIYLIGVLTTAKQYDPNPEFAELAEKLNEAEERLAKLKKKNVYDPREKLIEKRDLDNRRIKDKARQMDGMDGFAELLGELNKLEEQDNRVIGLLTEYRNRLRQAIRPKSGDLRFKKNTAQSFPDDDSEDLSLAEFAAARLYLYKAEA</sequence>
<evidence type="ECO:0000256" key="1">
    <source>
        <dbReference type="SAM" id="Phobius"/>
    </source>
</evidence>
<dbReference type="Proteomes" id="UP000032300">
    <property type="component" value="Chromosome"/>
</dbReference>
<name>A0A7U4J6V4_9SPHN</name>
<keyword evidence="1" id="KW-0472">Membrane</keyword>
<reference evidence="2 3" key="2">
    <citation type="submission" date="2015-02" db="EMBL/GenBank/DDBJ databases">
        <title>The complete genome of Sphingomonas hengshuiensis sp. WHSC-8 isolated from soil of Hengshui Lake.</title>
        <authorList>
            <person name="Wei S."/>
            <person name="Guo J."/>
            <person name="Su C."/>
            <person name="Wu R."/>
            <person name="Zhang Z."/>
            <person name="Liang K."/>
            <person name="Li H."/>
            <person name="Wang T."/>
            <person name="Liu H."/>
            <person name="Zhang C."/>
            <person name="Li Z."/>
            <person name="Wang Q."/>
            <person name="Meng J."/>
        </authorList>
    </citation>
    <scope>NUCLEOTIDE SEQUENCE [LARGE SCALE GENOMIC DNA]</scope>
    <source>
        <strain evidence="2 3">WHSC-8</strain>
    </source>
</reference>
<gene>
    <name evidence="2" type="ORF">TS85_05365</name>
</gene>
<evidence type="ECO:0000313" key="2">
    <source>
        <dbReference type="EMBL" id="AJP71333.1"/>
    </source>
</evidence>
<feature type="transmembrane region" description="Helical" evidence="1">
    <location>
        <begin position="180"/>
        <end position="201"/>
    </location>
</feature>
<dbReference type="KEGG" id="sphi:TS85_05365"/>
<keyword evidence="3" id="KW-1185">Reference proteome</keyword>
<organism evidence="2 3">
    <name type="scientific">Sphingomonas hengshuiensis</name>
    <dbReference type="NCBI Taxonomy" id="1609977"/>
    <lineage>
        <taxon>Bacteria</taxon>
        <taxon>Pseudomonadati</taxon>
        <taxon>Pseudomonadota</taxon>
        <taxon>Alphaproteobacteria</taxon>
        <taxon>Sphingomonadales</taxon>
        <taxon>Sphingomonadaceae</taxon>
        <taxon>Sphingomonas</taxon>
    </lineage>
</organism>
<dbReference type="AlphaFoldDB" id="A0A7U4J6V4"/>
<feature type="transmembrane region" description="Helical" evidence="1">
    <location>
        <begin position="264"/>
        <end position="284"/>
    </location>
</feature>
<dbReference type="RefSeq" id="WP_044330873.1">
    <property type="nucleotide sequence ID" value="NZ_CP010836.1"/>
</dbReference>
<protein>
    <submittedName>
        <fullName evidence="2">Uncharacterized protein</fullName>
    </submittedName>
</protein>
<keyword evidence="1" id="KW-0812">Transmembrane</keyword>
<proteinExistence type="predicted"/>
<accession>A0A7U4J6V4</accession>
<reference evidence="2 3" key="1">
    <citation type="journal article" date="2015" name="Int. J. Syst. Evol. Microbiol.">
        <title>Sphingomonas hengshuiensis sp. nov., isolated from lake wetland.</title>
        <authorList>
            <person name="Wei S."/>
            <person name="Wang T."/>
            <person name="Liu H."/>
            <person name="Zhang C."/>
            <person name="Guo J."/>
            <person name="Wang Q."/>
            <person name="Liang K."/>
            <person name="Zhang Z."/>
        </authorList>
    </citation>
    <scope>NUCLEOTIDE SEQUENCE [LARGE SCALE GENOMIC DNA]</scope>
    <source>
        <strain evidence="2 3">WHSC-8</strain>
    </source>
</reference>